<dbReference type="NCBIfam" id="TIGR02896">
    <property type="entry name" value="spore_III_AF"/>
    <property type="match status" value="1"/>
</dbReference>
<evidence type="ECO:0000256" key="2">
    <source>
        <dbReference type="SAM" id="Phobius"/>
    </source>
</evidence>
<feature type="transmembrane region" description="Helical" evidence="2">
    <location>
        <begin position="6"/>
        <end position="26"/>
    </location>
</feature>
<reference evidence="4" key="1">
    <citation type="journal article" date="2019" name="Int. J. Syst. Evol. Microbiol.">
        <title>The Global Catalogue of Microorganisms (GCM) 10K type strain sequencing project: providing services to taxonomists for standard genome sequencing and annotation.</title>
        <authorList>
            <consortium name="The Broad Institute Genomics Platform"/>
            <consortium name="The Broad Institute Genome Sequencing Center for Infectious Disease"/>
            <person name="Wu L."/>
            <person name="Ma J."/>
        </authorList>
    </citation>
    <scope>NUCLEOTIDE SEQUENCE [LARGE SCALE GENOMIC DNA]</scope>
    <source>
        <strain evidence="4">CGMCC 1.18575</strain>
    </source>
</reference>
<evidence type="ECO:0000313" key="4">
    <source>
        <dbReference type="Proteomes" id="UP001596113"/>
    </source>
</evidence>
<keyword evidence="2" id="KW-0812">Transmembrane</keyword>
<feature type="transmembrane region" description="Helical" evidence="2">
    <location>
        <begin position="33"/>
        <end position="54"/>
    </location>
</feature>
<keyword evidence="2" id="KW-0472">Membrane</keyword>
<dbReference type="Pfam" id="PF09581">
    <property type="entry name" value="Spore_III_AF"/>
    <property type="match status" value="1"/>
</dbReference>
<evidence type="ECO:0000313" key="3">
    <source>
        <dbReference type="EMBL" id="MFC5403945.1"/>
    </source>
</evidence>
<protein>
    <submittedName>
        <fullName evidence="3">Stage III sporulation protein AF</fullName>
    </submittedName>
</protein>
<dbReference type="Proteomes" id="UP001596113">
    <property type="component" value="Unassembled WGS sequence"/>
</dbReference>
<feature type="compositionally biased region" description="Gly residues" evidence="1">
    <location>
        <begin position="192"/>
        <end position="201"/>
    </location>
</feature>
<dbReference type="RefSeq" id="WP_378134415.1">
    <property type="nucleotide sequence ID" value="NZ_JBHSMI010000025.1"/>
</dbReference>
<keyword evidence="2" id="KW-1133">Transmembrane helix</keyword>
<sequence>MDGLSHWLRQIIAVILLASLIDLLLPNRTMQRYVRLVAGLFILMTVATPILNWMKGDFGSKLAGGLTAVEQESMNAPSRMAMIEADGAKLRDKQTAQAAKLVTARLEAAIRQEVEQSEKRGVSRVDVSLERGTDGSVQVAGVAVTLEPDDAAGTGIGAEAGTASNGVKDIVPVDIDVTVEDWTSDKNAAGTGSAGKSGSGADGVAAAGASTEPDNGTVRRVTDLISSRFGIPTRDIEVNAEPLSGESRAAKK</sequence>
<gene>
    <name evidence="3" type="primary">spoIIIAF</name>
    <name evidence="3" type="ORF">ACFPOF_14470</name>
</gene>
<accession>A0ABW0HRT5</accession>
<dbReference type="EMBL" id="JBHSMI010000025">
    <property type="protein sequence ID" value="MFC5403945.1"/>
    <property type="molecule type" value="Genomic_DNA"/>
</dbReference>
<comment type="caution">
    <text evidence="3">The sequence shown here is derived from an EMBL/GenBank/DDBJ whole genome shotgun (WGS) entry which is preliminary data.</text>
</comment>
<dbReference type="InterPro" id="IPR014245">
    <property type="entry name" value="Spore_III_AF"/>
</dbReference>
<feature type="region of interest" description="Disordered" evidence="1">
    <location>
        <begin position="184"/>
        <end position="217"/>
    </location>
</feature>
<keyword evidence="4" id="KW-1185">Reference proteome</keyword>
<name>A0ABW0HRT5_9BACL</name>
<proteinExistence type="predicted"/>
<evidence type="ECO:0000256" key="1">
    <source>
        <dbReference type="SAM" id="MobiDB-lite"/>
    </source>
</evidence>
<organism evidence="3 4">
    <name type="scientific">Cohnella soli</name>
    <dbReference type="NCBI Taxonomy" id="425005"/>
    <lineage>
        <taxon>Bacteria</taxon>
        <taxon>Bacillati</taxon>
        <taxon>Bacillota</taxon>
        <taxon>Bacilli</taxon>
        <taxon>Bacillales</taxon>
        <taxon>Paenibacillaceae</taxon>
        <taxon>Cohnella</taxon>
    </lineage>
</organism>